<gene>
    <name evidence="2" type="ORF">STCU_10739</name>
</gene>
<dbReference type="AlphaFoldDB" id="S9URL7"/>
<organism evidence="2 3">
    <name type="scientific">Strigomonas culicis</name>
    <dbReference type="NCBI Taxonomy" id="28005"/>
    <lineage>
        <taxon>Eukaryota</taxon>
        <taxon>Discoba</taxon>
        <taxon>Euglenozoa</taxon>
        <taxon>Kinetoplastea</taxon>
        <taxon>Metakinetoplastina</taxon>
        <taxon>Trypanosomatida</taxon>
        <taxon>Trypanosomatidae</taxon>
        <taxon>Strigomonadinae</taxon>
        <taxon>Strigomonas</taxon>
    </lineage>
</organism>
<name>S9URL7_9TRYP</name>
<feature type="compositionally biased region" description="Low complexity" evidence="1">
    <location>
        <begin position="406"/>
        <end position="416"/>
    </location>
</feature>
<feature type="compositionally biased region" description="Basic and acidic residues" evidence="1">
    <location>
        <begin position="199"/>
        <end position="209"/>
    </location>
</feature>
<feature type="compositionally biased region" description="Low complexity" evidence="1">
    <location>
        <begin position="432"/>
        <end position="449"/>
    </location>
</feature>
<evidence type="ECO:0000313" key="2">
    <source>
        <dbReference type="EMBL" id="EPY17236.1"/>
    </source>
</evidence>
<feature type="compositionally biased region" description="Basic and acidic residues" evidence="1">
    <location>
        <begin position="121"/>
        <end position="132"/>
    </location>
</feature>
<dbReference type="EMBL" id="ATMH01010592">
    <property type="protein sequence ID" value="EPY17236.1"/>
    <property type="molecule type" value="Genomic_DNA"/>
</dbReference>
<evidence type="ECO:0000256" key="1">
    <source>
        <dbReference type="SAM" id="MobiDB-lite"/>
    </source>
</evidence>
<reference evidence="2 3" key="1">
    <citation type="journal article" date="2013" name="PLoS ONE">
        <title>Predicting the Proteins of Angomonas deanei, Strigomonas culicis and Their Respective Endosymbionts Reveals New Aspects of the Trypanosomatidae Family.</title>
        <authorList>
            <person name="Motta M.C."/>
            <person name="Martins A.C."/>
            <person name="de Souza S.S."/>
            <person name="Catta-Preta C.M."/>
            <person name="Silva R."/>
            <person name="Klein C.C."/>
            <person name="de Almeida L.G."/>
            <person name="de Lima Cunha O."/>
            <person name="Ciapina L.P."/>
            <person name="Brocchi M."/>
            <person name="Colabardini A.C."/>
            <person name="de Araujo Lima B."/>
            <person name="Machado C.R."/>
            <person name="de Almeida Soares C.M."/>
            <person name="Probst C.M."/>
            <person name="de Menezes C.B."/>
            <person name="Thompson C.E."/>
            <person name="Bartholomeu D.C."/>
            <person name="Gradia D.F."/>
            <person name="Pavoni D.P."/>
            <person name="Grisard E.C."/>
            <person name="Fantinatti-Garboggini F."/>
            <person name="Marchini F.K."/>
            <person name="Rodrigues-Luiz G.F."/>
            <person name="Wagner G."/>
            <person name="Goldman G.H."/>
            <person name="Fietto J.L."/>
            <person name="Elias M.C."/>
            <person name="Goldman M.H."/>
            <person name="Sagot M.F."/>
            <person name="Pereira M."/>
            <person name="Stoco P.H."/>
            <person name="de Mendonca-Neto R.P."/>
            <person name="Teixeira S.M."/>
            <person name="Maciel T.E."/>
            <person name="de Oliveira Mendes T.A."/>
            <person name="Urmenyi T.P."/>
            <person name="de Souza W."/>
            <person name="Schenkman S."/>
            <person name="de Vasconcelos A.T."/>
        </authorList>
    </citation>
    <scope>NUCLEOTIDE SEQUENCE [LARGE SCALE GENOMIC DNA]</scope>
</reference>
<feature type="region of interest" description="Disordered" evidence="1">
    <location>
        <begin position="378"/>
        <end position="455"/>
    </location>
</feature>
<dbReference type="Proteomes" id="UP000015354">
    <property type="component" value="Unassembled WGS sequence"/>
</dbReference>
<feature type="compositionally biased region" description="Acidic residues" evidence="1">
    <location>
        <begin position="178"/>
        <end position="187"/>
    </location>
</feature>
<feature type="compositionally biased region" description="Acidic residues" evidence="1">
    <location>
        <begin position="133"/>
        <end position="142"/>
    </location>
</feature>
<evidence type="ECO:0000313" key="3">
    <source>
        <dbReference type="Proteomes" id="UP000015354"/>
    </source>
</evidence>
<sequence length="455" mass="51048">MMRRAIKGATTSRNAAPLKAACLSFSSNYTSSNERGGRKYAEKKAARVVYEEDEFTPPPQRNVKNHYAGLFKPRPKKISFTSKFDSVDMEAREPDLFVSSTAPKRHHQPSSSSSSKKWSHDRRPQKEERPIEAVEEEDDYVEVEPSKKFVANRKVAPVHKSVEAQEDDGDDVLRALEIPEEGDDDEVPSSYKASEEDERTLVRAEDNKNRVAAMEEEDEAEEEGDASMKVVREHPFFKDLVTRLNKDMIRFRKDIRVSGRYNAEVINTCVRPLLQLTDYPFTAVQIAHLANAINPAVLKSSLSDLHACRRLHLYRSRDTELLLDWSVEDFLRRRYEKHPSLLGAHERCVPPLRVEPGGHLRPRLPALLLQFHRLRRPRGAVGGRRRQAGGAAHHGRRGPCRGGHPAGLAPAHPPQGERGCGAVAHGVHPSDGGARAGAAVQGQGQAQPQARRHRF</sequence>
<keyword evidence="3" id="KW-1185">Reference proteome</keyword>
<comment type="caution">
    <text evidence="2">The sequence shown here is derived from an EMBL/GenBank/DDBJ whole genome shotgun (WGS) entry which is preliminary data.</text>
</comment>
<protein>
    <submittedName>
        <fullName evidence="2">Uncharacterized protein</fullName>
    </submittedName>
</protein>
<feature type="compositionally biased region" description="Acidic residues" evidence="1">
    <location>
        <begin position="214"/>
        <end position="225"/>
    </location>
</feature>
<proteinExistence type="predicted"/>
<feature type="region of interest" description="Disordered" evidence="1">
    <location>
        <begin position="95"/>
        <end position="144"/>
    </location>
</feature>
<feature type="region of interest" description="Disordered" evidence="1">
    <location>
        <begin position="178"/>
        <end position="226"/>
    </location>
</feature>
<dbReference type="OrthoDB" id="272630at2759"/>
<accession>S9URL7</accession>
<feature type="compositionally biased region" description="Basic residues" evidence="1">
    <location>
        <begin position="378"/>
        <end position="399"/>
    </location>
</feature>